<sequence length="1834" mass="191666">METPGTSSRRDPLRDGSIFSLGPAIRPRPVPHSTPGLTRFSSPNAIQPTPAGHTSSSMGPGYLSPNSEAARRIRASFESLVRASPMPQVIDHPLPLPSPFTPSPVPPVEPSARSSRDPRLKVIAPAAKPVPVYPTFQHPQQLPQQLPLQVHDQAGARIPSTPMPVLAVSSGSPHLQGSSSQAPCNEGSQEWGPLWHARMMPHLHRCIESTPCSEAPQQRGTPSHAQQTPHQPGPAALSIADGRINHCSSAADGAVPRQRPSSSLLGPGAAAGGRSQQSLVSDSTAAAAKLDQLPRAPAATSATFASRMLSSLQSAAPVAAATRKKPEAVLEATAAADRQEQPPAAEAAAEAAGEEPLWRPKPAHAHQQPPSCVKNMAWAGTCPSSAPPWDLNTPLAGPKDTSLHQHQQQLPPATFDSILASGNRLAQWRLIPAVAADGVAQKVSAPSGPGNGSVTTRMHELAHSQHSSPSAAASIPAASRQPAVAVRDDGDRPASARASCMHDLVQNPRFHRAQQSYPPNIMCIPAACDRNQRPRFHHAQHPVQIQGSSAGDPANSAKNPLHSELGRGMDYGNGLVMPATSHSGTEKAALEPDGVKSVIPPSRRSVADKAALKLRCPSVVAKEVEVAPGISIWEPASTEQPEPVSARFTAAADQNQLSSSEGFDLRQDPPEALPLGDVSDAPAGEDEAMLGSPSVEELASFHGDENHAPRGGDDDDHDADMHCPPSLRNADGVKSEPASPMVPELIVLDEEAHDLGEAHLESGPSQVEAAGKSGKADITSESSQTPMAQMHPCKAEAEQEAGVQHPAAPSEEDSGQQGAGHRVSTTSAAVSEQGNTHLKVGAHSAVAAGQQGDASQRVGTQSVADTGQQDSAAAAYESPQRGRNKADVEASSDTHQQTHGRQPSRASQFSKRKRAAASRTGLGQAVQAPEGRRSGPSGAAQQKDDTAGDPALAVALSARRSSSRVRLPPLAYWANQRRATSPTGKQHIDEGFIDRLQDPMAPNQPRKPVITPTPPKPRARRPAMKTEPPEMPASQDAPAAVTAAQPTHNPAGPAKKGGKNIQQQHGDRGVSGCRGLDALQAAAAEVGKQDGLQGPADEQAGHVRARQNRKLHQTSEGGVGKKPIKGRRRLQKLSTPAGEACAAAGQEGMGQAPQHGIHVHPHGSDVLSDSQPGLGLLADAAEGPVPSSTQLYPHHPTPSQPAAQHEQDVSSPPPPRKQRSAKAPGPHNTAGIKRKQMEDGALHSCNDDPTPVPEFMHDGDSTPPGHSNDNRPSSVAPVLAQVMTQKVCAAGRVIARTDQKGEYHPSRPAVPVHQVQPNAQNPDPTQQTDLQHQQGQPVACTGAGAGTENTTAVHLQQAGTSSKRPAAQPACSKPGSMQLDAAAAMGHSSAASNPRQQGSGERNMPSRPMAIVQHRSTATCNGASQPVLSKVDAARSQQAPPSKAAAAATCIVAGPARTTRSASLRLAASDGALAAPDDTAASSRSILPPAKRAKADQAEETQQAPADGKGRKLQKALSHGRAAPGPQATAQSSKQTEQPTREEVAGSIRSHSSPLPATPGPGQEDEGGWTCEQFAALEDAYFRKVDPLLDNHWQVVAQHVPGKTAQECFNKIFEKYPTPPVQKGRQPRTAAAAKPPTAAASRPTASLTTKTGRLKKPTKAAVKKVARSARWEVQQPAMGLSQAHVPSTTKSGQSGGLSGRNGAAGPSKSHASQSRAVEAPSAQAQAPAAPPTTSASSNLAQAMQRQKRVDHYIDRIIERHKSVRPAPKAAPPTGPSKCPAASQPHGRAYQHRTAAMVTPNGIMAAVAQQQPRLMDCEDDDPLDCPDYYWSDDDE</sequence>
<feature type="region of interest" description="Disordered" evidence="1">
    <location>
        <begin position="1759"/>
        <end position="1788"/>
    </location>
</feature>
<accession>A0AAW1RHH6</accession>
<feature type="compositionally biased region" description="Polar residues" evidence="1">
    <location>
        <begin position="274"/>
        <end position="283"/>
    </location>
</feature>
<feature type="compositionally biased region" description="Basic and acidic residues" evidence="1">
    <location>
        <begin position="986"/>
        <end position="997"/>
    </location>
</feature>
<dbReference type="Gene3D" id="1.10.10.60">
    <property type="entry name" value="Homeodomain-like"/>
    <property type="match status" value="1"/>
</dbReference>
<feature type="region of interest" description="Disordered" evidence="1">
    <location>
        <begin position="331"/>
        <end position="354"/>
    </location>
</feature>
<feature type="compositionally biased region" description="Basic residues" evidence="1">
    <location>
        <begin position="1652"/>
        <end position="1667"/>
    </location>
</feature>
<feature type="compositionally biased region" description="Low complexity" evidence="1">
    <location>
        <begin position="341"/>
        <end position="354"/>
    </location>
</feature>
<feature type="compositionally biased region" description="Low complexity" evidence="1">
    <location>
        <begin position="1627"/>
        <end position="1649"/>
    </location>
</feature>
<feature type="compositionally biased region" description="Low complexity" evidence="1">
    <location>
        <begin position="1719"/>
        <end position="1737"/>
    </location>
</feature>
<feature type="compositionally biased region" description="Basic residues" evidence="1">
    <location>
        <begin position="1103"/>
        <end position="1112"/>
    </location>
</feature>
<feature type="compositionally biased region" description="Polar residues" evidence="1">
    <location>
        <begin position="211"/>
        <end position="230"/>
    </location>
</feature>
<name>A0AAW1RHH6_9CHLO</name>
<dbReference type="InterPro" id="IPR001005">
    <property type="entry name" value="SANT/Myb"/>
</dbReference>
<feature type="compositionally biased region" description="Polar residues" evidence="1">
    <location>
        <begin position="891"/>
        <end position="909"/>
    </location>
</feature>
<feature type="region of interest" description="Disordered" evidence="1">
    <location>
        <begin position="167"/>
        <end position="187"/>
    </location>
</feature>
<feature type="region of interest" description="Disordered" evidence="1">
    <location>
        <begin position="460"/>
        <end position="481"/>
    </location>
</feature>
<organism evidence="2 3">
    <name type="scientific">Apatococcus lobatus</name>
    <dbReference type="NCBI Taxonomy" id="904363"/>
    <lineage>
        <taxon>Eukaryota</taxon>
        <taxon>Viridiplantae</taxon>
        <taxon>Chlorophyta</taxon>
        <taxon>core chlorophytes</taxon>
        <taxon>Trebouxiophyceae</taxon>
        <taxon>Chlorellales</taxon>
        <taxon>Chlorellaceae</taxon>
        <taxon>Apatococcus</taxon>
    </lineage>
</organism>
<evidence type="ECO:0000313" key="3">
    <source>
        <dbReference type="Proteomes" id="UP001438707"/>
    </source>
</evidence>
<feature type="compositionally biased region" description="Polar residues" evidence="1">
    <location>
        <begin position="1353"/>
        <end position="1363"/>
    </location>
</feature>
<feature type="compositionally biased region" description="Polar residues" evidence="1">
    <location>
        <begin position="1264"/>
        <end position="1273"/>
    </location>
</feature>
<feature type="compositionally biased region" description="Low complexity" evidence="1">
    <location>
        <begin position="464"/>
        <end position="481"/>
    </location>
</feature>
<evidence type="ECO:0000256" key="1">
    <source>
        <dbReference type="SAM" id="MobiDB-lite"/>
    </source>
</evidence>
<feature type="compositionally biased region" description="Acidic residues" evidence="1">
    <location>
        <begin position="1816"/>
        <end position="1834"/>
    </location>
</feature>
<feature type="compositionally biased region" description="Low complexity" evidence="1">
    <location>
        <begin position="1137"/>
        <end position="1152"/>
    </location>
</feature>
<feature type="region of interest" description="Disordered" evidence="1">
    <location>
        <begin position="1298"/>
        <end position="1424"/>
    </location>
</feature>
<feature type="region of interest" description="Disordered" evidence="1">
    <location>
        <begin position="389"/>
        <end position="408"/>
    </location>
</feature>
<evidence type="ECO:0008006" key="4">
    <source>
        <dbReference type="Google" id="ProtNLM"/>
    </source>
</evidence>
<feature type="compositionally biased region" description="Polar residues" evidence="1">
    <location>
        <begin position="823"/>
        <end position="836"/>
    </location>
</feature>
<dbReference type="Proteomes" id="UP001438707">
    <property type="component" value="Unassembled WGS sequence"/>
</dbReference>
<feature type="compositionally biased region" description="Basic residues" evidence="1">
    <location>
        <begin position="1122"/>
        <end position="1131"/>
    </location>
</feature>
<evidence type="ECO:0000313" key="2">
    <source>
        <dbReference type="EMBL" id="KAK9832971.1"/>
    </source>
</evidence>
<feature type="region of interest" description="Disordered" evidence="1">
    <location>
        <begin position="1619"/>
        <end position="1747"/>
    </location>
</feature>
<dbReference type="EMBL" id="JALJOS010000011">
    <property type="protein sequence ID" value="KAK9832971.1"/>
    <property type="molecule type" value="Genomic_DNA"/>
</dbReference>
<reference evidence="2 3" key="1">
    <citation type="journal article" date="2024" name="Nat. Commun.">
        <title>Phylogenomics reveals the evolutionary origins of lichenization in chlorophyte algae.</title>
        <authorList>
            <person name="Puginier C."/>
            <person name="Libourel C."/>
            <person name="Otte J."/>
            <person name="Skaloud P."/>
            <person name="Haon M."/>
            <person name="Grisel S."/>
            <person name="Petersen M."/>
            <person name="Berrin J.G."/>
            <person name="Delaux P.M."/>
            <person name="Dal Grande F."/>
            <person name="Keller J."/>
        </authorList>
    </citation>
    <scope>NUCLEOTIDE SEQUENCE [LARGE SCALE GENOMIC DNA]</scope>
    <source>
        <strain evidence="2 3">SAG 2145</strain>
    </source>
</reference>
<feature type="compositionally biased region" description="Low complexity" evidence="1">
    <location>
        <begin position="1381"/>
        <end position="1392"/>
    </location>
</feature>
<protein>
    <recommendedName>
        <fullName evidence="4">Myb-like domain-containing protein</fullName>
    </recommendedName>
</protein>
<feature type="compositionally biased region" description="Low complexity" evidence="1">
    <location>
        <begin position="169"/>
        <end position="181"/>
    </location>
</feature>
<feature type="compositionally biased region" description="Low complexity" evidence="1">
    <location>
        <begin position="950"/>
        <end position="971"/>
    </location>
</feature>
<feature type="region of interest" description="Disordered" evidence="1">
    <location>
        <begin position="751"/>
        <end position="1276"/>
    </location>
</feature>
<feature type="compositionally biased region" description="Polar residues" evidence="1">
    <location>
        <begin position="852"/>
        <end position="871"/>
    </location>
</feature>
<feature type="region of interest" description="Disordered" evidence="1">
    <location>
        <begin position="211"/>
        <end position="283"/>
    </location>
</feature>
<feature type="compositionally biased region" description="Polar residues" evidence="1">
    <location>
        <begin position="1414"/>
        <end position="1424"/>
    </location>
</feature>
<comment type="caution">
    <text evidence="2">The sequence shown here is derived from an EMBL/GenBank/DDBJ whole genome shotgun (WGS) entry which is preliminary data.</text>
</comment>
<feature type="compositionally biased region" description="Polar residues" evidence="1">
    <location>
        <begin position="35"/>
        <end position="58"/>
    </location>
</feature>
<dbReference type="CDD" id="cd00167">
    <property type="entry name" value="SANT"/>
    <property type="match status" value="1"/>
</dbReference>
<feature type="region of interest" description="Disordered" evidence="1">
    <location>
        <begin position="1"/>
        <end position="69"/>
    </location>
</feature>
<feature type="compositionally biased region" description="Basic and acidic residues" evidence="1">
    <location>
        <begin position="702"/>
        <end position="712"/>
    </location>
</feature>
<feature type="region of interest" description="Disordered" evidence="1">
    <location>
        <begin position="1815"/>
        <end position="1834"/>
    </location>
</feature>
<feature type="region of interest" description="Disordered" evidence="1">
    <location>
        <begin position="1472"/>
        <end position="1568"/>
    </location>
</feature>
<feature type="compositionally biased region" description="Polar residues" evidence="1">
    <location>
        <begin position="652"/>
        <end position="661"/>
    </location>
</feature>
<gene>
    <name evidence="2" type="ORF">WJX74_003179</name>
</gene>
<feature type="compositionally biased region" description="Polar residues" evidence="1">
    <location>
        <begin position="1528"/>
        <end position="1538"/>
    </location>
</feature>
<proteinExistence type="predicted"/>
<keyword evidence="3" id="KW-1185">Reference proteome</keyword>
<feature type="compositionally biased region" description="Low complexity" evidence="1">
    <location>
        <begin position="1322"/>
        <end position="1352"/>
    </location>
</feature>
<feature type="region of interest" description="Disordered" evidence="1">
    <location>
        <begin position="650"/>
        <end position="739"/>
    </location>
</feature>